<evidence type="ECO:0000313" key="12">
    <source>
        <dbReference type="Proteomes" id="UP000267096"/>
    </source>
</evidence>
<name>A0A0M3K392_ANISI</name>
<sequence>MNDTGAASYKCVCDNGFRRVGSACEPINECEENLGICGYNAICVDMLNLYKCVCRAGTINVGTGPNNVTCKTPTCADLTNPCHPDADCVDLPNSEGFACKCHEGFRGVGTAEIGCEPIDICETFTPCSQYATCVNNPRGSFTCTCKAGYTGNGTICHDVDECRLMGDMACDKNAICINTQGSYKCQCNQGYEGEGLPGMCIDIDECSSARLNKCDMSTTMCRNTDGSFLCVCKEGFMSTGLNDYSCADINECLNKTNAVCVGHHCNNLPGGYRCDCMQGFKLEPNGHKCIDINECIGHPCSANANCVNTPGSYSCTCNMGYEGDGHVGCTPIDKCSDPSRNECDPETSICEMITGRSEYRCTCKPGFVAPDNATNVYYACVDYNECTFGRLNLDTQAEECVNIIGSYEVRCKPGYQRDASGRCVDIDECALDPAYGETLQRYEMMKGELRERKADWRAVLVKPKNSSSAYGICFERAMSANSWWWFTSSSSALPFCRNTIYDARGAFGGNVKVQQWKGFECDCAPGQIRTQRGGSLRVVLKCEEQDPCDALQCDTLGEGWICNRAQKRCECDTSLGYVQRVAEVAYCTKAECSRADTDGPTTVKNPRHRSLIKCDYETQKWIEVKGYYFERDNFTHEVIGLIDIDECVDEYFCCDRRKAQCKSVGGINECRAECHNFDGGAMCYCDSTNPDVVIDPNTCQCI</sequence>
<gene>
    <name evidence="11" type="ORF">ASIM_LOCUS14839</name>
</gene>
<feature type="disulfide bond" evidence="9">
    <location>
        <begin position="82"/>
        <end position="99"/>
    </location>
</feature>
<dbReference type="FunFam" id="2.10.25.10:FF:000038">
    <property type="entry name" value="Fibrillin 2"/>
    <property type="match status" value="2"/>
</dbReference>
<dbReference type="WBParaSite" id="ASIM_0001543001-mRNA-1">
    <property type="protein sequence ID" value="ASIM_0001543001-mRNA-1"/>
    <property type="gene ID" value="ASIM_0001543001"/>
</dbReference>
<evidence type="ECO:0000313" key="11">
    <source>
        <dbReference type="EMBL" id="VDK53496.1"/>
    </source>
</evidence>
<feature type="domain" description="EGF-like" evidence="10">
    <location>
        <begin position="117"/>
        <end position="157"/>
    </location>
</feature>
<accession>A0A0M3K392</accession>
<keyword evidence="4" id="KW-0732">Signal</keyword>
<dbReference type="EMBL" id="UYRR01031957">
    <property type="protein sequence ID" value="VDK53496.1"/>
    <property type="molecule type" value="Genomic_DNA"/>
</dbReference>
<evidence type="ECO:0000256" key="8">
    <source>
        <dbReference type="ARBA" id="ARBA00023180"/>
    </source>
</evidence>
<dbReference type="Pfam" id="PF12947">
    <property type="entry name" value="EGF_3"/>
    <property type="match status" value="2"/>
</dbReference>
<dbReference type="AlphaFoldDB" id="A0A0M3K392"/>
<feature type="domain" description="EGF-like" evidence="10">
    <location>
        <begin position="158"/>
        <end position="194"/>
    </location>
</feature>
<keyword evidence="5" id="KW-0677">Repeat</keyword>
<reference evidence="13" key="1">
    <citation type="submission" date="2017-02" db="UniProtKB">
        <authorList>
            <consortium name="WormBaseParasite"/>
        </authorList>
    </citation>
    <scope>IDENTIFICATION</scope>
</reference>
<dbReference type="InterPro" id="IPR000742">
    <property type="entry name" value="EGF"/>
</dbReference>
<dbReference type="PANTHER" id="PTHR24039">
    <property type="entry name" value="FIBRILLIN-RELATED"/>
    <property type="match status" value="1"/>
</dbReference>
<keyword evidence="8" id="KW-0325">Glycoprotein</keyword>
<dbReference type="InterPro" id="IPR001881">
    <property type="entry name" value="EGF-like_Ca-bd_dom"/>
</dbReference>
<dbReference type="InterPro" id="IPR013032">
    <property type="entry name" value="EGF-like_CS"/>
</dbReference>
<evidence type="ECO:0000256" key="6">
    <source>
        <dbReference type="ARBA" id="ARBA00022837"/>
    </source>
</evidence>
<dbReference type="InterPro" id="IPR018097">
    <property type="entry name" value="EGF_Ca-bd_CS"/>
</dbReference>
<dbReference type="InterPro" id="IPR000152">
    <property type="entry name" value="EGF-type_Asp/Asn_hydroxyl_site"/>
</dbReference>
<protein>
    <submittedName>
        <fullName evidence="13">Fibrillin-1</fullName>
    </submittedName>
</protein>
<dbReference type="SMART" id="SM00179">
    <property type="entry name" value="EGF_CA"/>
    <property type="match status" value="8"/>
</dbReference>
<dbReference type="Proteomes" id="UP000267096">
    <property type="component" value="Unassembled WGS sequence"/>
</dbReference>
<dbReference type="InterPro" id="IPR049883">
    <property type="entry name" value="NOTCH1_EGF-like"/>
</dbReference>
<evidence type="ECO:0000256" key="5">
    <source>
        <dbReference type="ARBA" id="ARBA00022737"/>
    </source>
</evidence>
<evidence type="ECO:0000259" key="10">
    <source>
        <dbReference type="PROSITE" id="PS50026"/>
    </source>
</evidence>
<keyword evidence="3 9" id="KW-0245">EGF-like domain</keyword>
<dbReference type="CDD" id="cd00054">
    <property type="entry name" value="EGF_CA"/>
    <property type="match status" value="3"/>
</dbReference>
<dbReference type="PROSITE" id="PS01187">
    <property type="entry name" value="EGF_CA"/>
    <property type="match status" value="2"/>
</dbReference>
<dbReference type="SMART" id="SM00181">
    <property type="entry name" value="EGF"/>
    <property type="match status" value="9"/>
</dbReference>
<dbReference type="SUPFAM" id="SSF57196">
    <property type="entry name" value="EGF/Laminin"/>
    <property type="match status" value="2"/>
</dbReference>
<evidence type="ECO:0000256" key="2">
    <source>
        <dbReference type="ARBA" id="ARBA00022525"/>
    </source>
</evidence>
<dbReference type="Gene3D" id="2.10.25.10">
    <property type="entry name" value="Laminin"/>
    <property type="match status" value="9"/>
</dbReference>
<feature type="domain" description="EGF-like" evidence="10">
    <location>
        <begin position="291"/>
        <end position="330"/>
    </location>
</feature>
<dbReference type="PROSITE" id="PS50026">
    <property type="entry name" value="EGF_3"/>
    <property type="match status" value="4"/>
</dbReference>
<dbReference type="InterPro" id="IPR024731">
    <property type="entry name" value="NELL2-like_EGF"/>
</dbReference>
<dbReference type="GO" id="GO:0005576">
    <property type="term" value="C:extracellular region"/>
    <property type="evidence" value="ECO:0007669"/>
    <property type="project" value="UniProtKB-SubCell"/>
</dbReference>
<dbReference type="SUPFAM" id="SSF57184">
    <property type="entry name" value="Growth factor receptor domain"/>
    <property type="match status" value="2"/>
</dbReference>
<dbReference type="PROSITE" id="PS00010">
    <property type="entry name" value="ASX_HYDROXYL"/>
    <property type="match status" value="3"/>
</dbReference>
<keyword evidence="6" id="KW-0106">Calcium</keyword>
<keyword evidence="2" id="KW-0964">Secreted</keyword>
<evidence type="ECO:0000256" key="3">
    <source>
        <dbReference type="ARBA" id="ARBA00022536"/>
    </source>
</evidence>
<dbReference type="FunFam" id="2.10.25.10:FF:000005">
    <property type="entry name" value="Fibrillin 2"/>
    <property type="match status" value="1"/>
</dbReference>
<evidence type="ECO:0000256" key="7">
    <source>
        <dbReference type="ARBA" id="ARBA00023157"/>
    </source>
</evidence>
<feature type="domain" description="EGF-like" evidence="10">
    <location>
        <begin position="71"/>
        <end position="116"/>
    </location>
</feature>
<dbReference type="PANTHER" id="PTHR24039:SF48">
    <property type="entry name" value="FIBRILLIN-2 ISOFORM X1-RELATED"/>
    <property type="match status" value="1"/>
</dbReference>
<dbReference type="PROSITE" id="PS01186">
    <property type="entry name" value="EGF_2"/>
    <property type="match status" value="3"/>
</dbReference>
<dbReference type="Pfam" id="PF07645">
    <property type="entry name" value="EGF_CA"/>
    <property type="match status" value="4"/>
</dbReference>
<proteinExistence type="predicted"/>
<reference evidence="11 12" key="2">
    <citation type="submission" date="2018-11" db="EMBL/GenBank/DDBJ databases">
        <authorList>
            <consortium name="Pathogen Informatics"/>
        </authorList>
    </citation>
    <scope>NUCLEOTIDE SEQUENCE [LARGE SCALE GENOMIC DNA]</scope>
</reference>
<comment type="subcellular location">
    <subcellularLocation>
        <location evidence="1">Secreted</location>
    </subcellularLocation>
</comment>
<organism evidence="13">
    <name type="scientific">Anisakis simplex</name>
    <name type="common">Herring worm</name>
    <dbReference type="NCBI Taxonomy" id="6269"/>
    <lineage>
        <taxon>Eukaryota</taxon>
        <taxon>Metazoa</taxon>
        <taxon>Ecdysozoa</taxon>
        <taxon>Nematoda</taxon>
        <taxon>Chromadorea</taxon>
        <taxon>Rhabditida</taxon>
        <taxon>Spirurina</taxon>
        <taxon>Ascaridomorpha</taxon>
        <taxon>Ascaridoidea</taxon>
        <taxon>Anisakidae</taxon>
        <taxon>Anisakis</taxon>
        <taxon>Anisakis simplex complex</taxon>
    </lineage>
</organism>
<dbReference type="InterPro" id="IPR009030">
    <property type="entry name" value="Growth_fac_rcpt_cys_sf"/>
</dbReference>
<dbReference type="OrthoDB" id="41109at2759"/>
<dbReference type="InterPro" id="IPR026823">
    <property type="entry name" value="cEGF"/>
</dbReference>
<evidence type="ECO:0000256" key="1">
    <source>
        <dbReference type="ARBA" id="ARBA00004613"/>
    </source>
</evidence>
<keyword evidence="7 9" id="KW-1015">Disulfide bond</keyword>
<dbReference type="GO" id="GO:0005509">
    <property type="term" value="F:calcium ion binding"/>
    <property type="evidence" value="ECO:0007669"/>
    <property type="project" value="InterPro"/>
</dbReference>
<dbReference type="Pfam" id="PF12661">
    <property type="entry name" value="hEGF"/>
    <property type="match status" value="1"/>
</dbReference>
<evidence type="ECO:0000256" key="4">
    <source>
        <dbReference type="ARBA" id="ARBA00022729"/>
    </source>
</evidence>
<dbReference type="Pfam" id="PF12662">
    <property type="entry name" value="cEGF"/>
    <property type="match status" value="1"/>
</dbReference>
<evidence type="ECO:0000313" key="13">
    <source>
        <dbReference type="WBParaSite" id="ASIM_0001543001-mRNA-1"/>
    </source>
</evidence>
<keyword evidence="12" id="KW-1185">Reference proteome</keyword>
<evidence type="ECO:0000256" key="9">
    <source>
        <dbReference type="PROSITE-ProRule" id="PRU00076"/>
    </source>
</evidence>
<comment type="caution">
    <text evidence="9">Lacks conserved residue(s) required for the propagation of feature annotation.</text>
</comment>